<dbReference type="Gene3D" id="1.25.40.420">
    <property type="match status" value="1"/>
</dbReference>
<dbReference type="PROSITE" id="PS50097">
    <property type="entry name" value="BTB"/>
    <property type="match status" value="1"/>
</dbReference>
<accession>A0A7I4YHN9</accession>
<dbReference type="PANTHER" id="PTHR24413">
    <property type="entry name" value="SPECKLE-TYPE POZ PROTEIN"/>
    <property type="match status" value="1"/>
</dbReference>
<dbReference type="CDD" id="cd00121">
    <property type="entry name" value="MATH"/>
    <property type="match status" value="1"/>
</dbReference>
<dbReference type="AlphaFoldDB" id="A0A7I4YHN9"/>
<organism evidence="3 4">
    <name type="scientific">Haemonchus contortus</name>
    <name type="common">Barber pole worm</name>
    <dbReference type="NCBI Taxonomy" id="6289"/>
    <lineage>
        <taxon>Eukaryota</taxon>
        <taxon>Metazoa</taxon>
        <taxon>Ecdysozoa</taxon>
        <taxon>Nematoda</taxon>
        <taxon>Chromadorea</taxon>
        <taxon>Rhabditida</taxon>
        <taxon>Rhabditina</taxon>
        <taxon>Rhabditomorpha</taxon>
        <taxon>Strongyloidea</taxon>
        <taxon>Trichostrongylidae</taxon>
        <taxon>Haemonchus</taxon>
    </lineage>
</organism>
<dbReference type="CDD" id="cd18186">
    <property type="entry name" value="BTB_POZ_ZBTB_KLHL-like"/>
    <property type="match status" value="1"/>
</dbReference>
<dbReference type="Pfam" id="PF00651">
    <property type="entry name" value="BTB"/>
    <property type="match status" value="1"/>
</dbReference>
<evidence type="ECO:0000313" key="4">
    <source>
        <dbReference type="WBParaSite" id="HCON_00094850-00001"/>
    </source>
</evidence>
<dbReference type="CDD" id="cd14733">
    <property type="entry name" value="BACK"/>
    <property type="match status" value="1"/>
</dbReference>
<dbReference type="SMART" id="SM00225">
    <property type="entry name" value="BTB"/>
    <property type="match status" value="1"/>
</dbReference>
<dbReference type="Proteomes" id="UP000025227">
    <property type="component" value="Unplaced"/>
</dbReference>
<feature type="domain" description="BTB" evidence="1">
    <location>
        <begin position="223"/>
        <end position="290"/>
    </location>
</feature>
<dbReference type="PROSITE" id="PS50144">
    <property type="entry name" value="MATH"/>
    <property type="match status" value="1"/>
</dbReference>
<dbReference type="WBParaSite" id="HCON_00094850-00001">
    <property type="protein sequence ID" value="HCON_00094850-00001"/>
    <property type="gene ID" value="HCON_00094850"/>
</dbReference>
<keyword evidence="3" id="KW-1185">Reference proteome</keyword>
<dbReference type="InterPro" id="IPR000210">
    <property type="entry name" value="BTB/POZ_dom"/>
</dbReference>
<sequence length="400" mass="45796">MSQASSVDFEPADDSYVHTGARLGKVAASGCVTRFETVDLRYSWVIEDFSAQMDLHSIGEHLTSKNFGDNDHEFVLKLFPAGKDDDCTGYISLYLQIIKCPNPKIQLRIRFSVETPDGPRECSLNKSVLSINRGGIITASKFFHSDIVKNRFLRRGLRDALTVSADITVFLDYKTTAELPFRDYETEEVVLASCYDFPGTFECGSTVSNSEVLREMLTTERFVDFIVDVDNRQFRLHRCVLAATSQYFSAMLKNETLETENGRVELKDISADVFEIIVNSIYEIRRPQSEEITMELIKAVDMLMMDGLKAHCCALLMRDITVDNFALRLQIADFLNDDGLFKKLVVFLATNRKEVFAHEDWVELRNACPKMVCRVMEAAWTYADSHFPYIKFTKRRRFCH</sequence>
<dbReference type="InterPro" id="IPR008974">
    <property type="entry name" value="TRAF-like"/>
</dbReference>
<feature type="domain" description="MATH" evidence="2">
    <location>
        <begin position="39"/>
        <end position="167"/>
    </location>
</feature>
<proteinExistence type="predicted"/>
<dbReference type="SUPFAM" id="SSF49599">
    <property type="entry name" value="TRAF domain-like"/>
    <property type="match status" value="1"/>
</dbReference>
<dbReference type="Gene3D" id="3.30.710.10">
    <property type="entry name" value="Potassium Channel Kv1.1, Chain A"/>
    <property type="match status" value="1"/>
</dbReference>
<evidence type="ECO:0000259" key="2">
    <source>
        <dbReference type="PROSITE" id="PS50144"/>
    </source>
</evidence>
<evidence type="ECO:0000313" key="3">
    <source>
        <dbReference type="Proteomes" id="UP000025227"/>
    </source>
</evidence>
<dbReference type="OrthoDB" id="646702at2759"/>
<dbReference type="SUPFAM" id="SSF54695">
    <property type="entry name" value="POZ domain"/>
    <property type="match status" value="1"/>
</dbReference>
<evidence type="ECO:0000259" key="1">
    <source>
        <dbReference type="PROSITE" id="PS50097"/>
    </source>
</evidence>
<dbReference type="GO" id="GO:0030163">
    <property type="term" value="P:protein catabolic process"/>
    <property type="evidence" value="ECO:0007669"/>
    <property type="project" value="UniProtKB-ARBA"/>
</dbReference>
<dbReference type="InterPro" id="IPR002083">
    <property type="entry name" value="MATH/TRAF_dom"/>
</dbReference>
<dbReference type="OMA" id="PRGCALN"/>
<dbReference type="InterPro" id="IPR011333">
    <property type="entry name" value="SKP1/BTB/POZ_sf"/>
</dbReference>
<name>A0A7I4YHN9_HAECO</name>
<protein>
    <submittedName>
        <fullName evidence="4">BTB domain-containing protein</fullName>
    </submittedName>
</protein>
<reference evidence="4" key="1">
    <citation type="submission" date="2020-12" db="UniProtKB">
        <authorList>
            <consortium name="WormBaseParasite"/>
        </authorList>
    </citation>
    <scope>IDENTIFICATION</scope>
    <source>
        <strain evidence="4">MHco3</strain>
    </source>
</reference>
<dbReference type="Pfam" id="PF22486">
    <property type="entry name" value="MATH_2"/>
    <property type="match status" value="1"/>
</dbReference>
<dbReference type="Gene3D" id="2.60.210.10">
    <property type="entry name" value="Apoptosis, Tumor Necrosis Factor Receptor Associated Protein 2, Chain A"/>
    <property type="match status" value="1"/>
</dbReference>